<dbReference type="GO" id="GO:0047372">
    <property type="term" value="F:monoacylglycerol lipase activity"/>
    <property type="evidence" value="ECO:0007669"/>
    <property type="project" value="TreeGrafter"/>
</dbReference>
<dbReference type="RefSeq" id="WP_254089113.1">
    <property type="nucleotide sequence ID" value="NZ_JAHESC010000005.1"/>
</dbReference>
<organism evidence="4 5">
    <name type="scientific">Dawidia soli</name>
    <dbReference type="NCBI Taxonomy" id="2782352"/>
    <lineage>
        <taxon>Bacteria</taxon>
        <taxon>Pseudomonadati</taxon>
        <taxon>Bacteroidota</taxon>
        <taxon>Cytophagia</taxon>
        <taxon>Cytophagales</taxon>
        <taxon>Chryseotaleaceae</taxon>
        <taxon>Dawidia</taxon>
    </lineage>
</organism>
<evidence type="ECO:0000259" key="3">
    <source>
        <dbReference type="Pfam" id="PF00561"/>
    </source>
</evidence>
<dbReference type="PANTHER" id="PTHR10794:SF94">
    <property type="entry name" value="ESTERASE YHET-RELATED"/>
    <property type="match status" value="1"/>
</dbReference>
<dbReference type="InterPro" id="IPR029058">
    <property type="entry name" value="AB_hydrolase_fold"/>
</dbReference>
<sequence>MPFVSYNPPFFLFNRHLETIFPALMRSVELPPYARERLETPDGDFLDLDWLSSQPAGTGDAGRRPLLILSHGLEGDSYRPYIKGMAKAFLTQGFDVLAWNFRGCGLDMNRLLRFYHSGATEDLDLVVQHAVQQGYTQINLVGFSLGGNLTLKYLGERKSSSVIRRAVVFSVPLDLYDACLEISKRENWIYARRFLKSLKSKITRKAALMQGLDTSRLEHIRTILEFDEYYTAPLHGFASALDYYERNSSIHFLDSIYVPTLIANAVNDPFLGKNSFPIERLADHPSITFECITRGGHVGFAQFNKNGLYWSEERALQFILT</sequence>
<dbReference type="InterPro" id="IPR012020">
    <property type="entry name" value="ABHD4"/>
</dbReference>
<dbReference type="AlphaFoldDB" id="A0AAP2D683"/>
<feature type="active site" description="Charge relay system" evidence="2">
    <location>
        <position position="268"/>
    </location>
</feature>
<dbReference type="EMBL" id="JAHESC010000005">
    <property type="protein sequence ID" value="MBT1685862.1"/>
    <property type="molecule type" value="Genomic_DNA"/>
</dbReference>
<dbReference type="InterPro" id="IPR000073">
    <property type="entry name" value="AB_hydrolase_1"/>
</dbReference>
<dbReference type="Gene3D" id="3.40.50.1820">
    <property type="entry name" value="alpha/beta hydrolase"/>
    <property type="match status" value="1"/>
</dbReference>
<proteinExistence type="inferred from homology"/>
<dbReference type="Pfam" id="PF00561">
    <property type="entry name" value="Abhydrolase_1"/>
    <property type="match status" value="1"/>
</dbReference>
<evidence type="ECO:0000256" key="2">
    <source>
        <dbReference type="PIRSR" id="PIRSR005211-1"/>
    </source>
</evidence>
<dbReference type="SUPFAM" id="SSF53474">
    <property type="entry name" value="alpha/beta-Hydrolases"/>
    <property type="match status" value="1"/>
</dbReference>
<protein>
    <submittedName>
        <fullName evidence="4">Alpha/beta fold hydrolase</fullName>
    </submittedName>
</protein>
<name>A0AAP2D683_9BACT</name>
<evidence type="ECO:0000313" key="5">
    <source>
        <dbReference type="Proteomes" id="UP001319180"/>
    </source>
</evidence>
<keyword evidence="5" id="KW-1185">Reference proteome</keyword>
<comment type="caution">
    <text evidence="4">The sequence shown here is derived from an EMBL/GenBank/DDBJ whole genome shotgun (WGS) entry which is preliminary data.</text>
</comment>
<evidence type="ECO:0000256" key="1">
    <source>
        <dbReference type="ARBA" id="ARBA00010884"/>
    </source>
</evidence>
<feature type="domain" description="AB hydrolase-1" evidence="3">
    <location>
        <begin position="65"/>
        <end position="272"/>
    </location>
</feature>
<dbReference type="PANTHER" id="PTHR10794">
    <property type="entry name" value="ABHYDROLASE DOMAIN-CONTAINING PROTEIN"/>
    <property type="match status" value="1"/>
</dbReference>
<keyword evidence="4" id="KW-0378">Hydrolase</keyword>
<feature type="active site" description="Charge relay system" evidence="2">
    <location>
        <position position="144"/>
    </location>
</feature>
<gene>
    <name evidence="4" type="ORF">KK078_04805</name>
</gene>
<dbReference type="InterPro" id="IPR050960">
    <property type="entry name" value="AB_hydrolase_4_sf"/>
</dbReference>
<accession>A0AAP2D683</accession>
<reference evidence="4 5" key="1">
    <citation type="submission" date="2021-05" db="EMBL/GenBank/DDBJ databases">
        <title>A Polyphasic approach of four new species of the genus Ohtaekwangia: Ohtaekwangia histidinii sp. nov., Ohtaekwangia cretensis sp. nov., Ohtaekwangia indiensis sp. nov., Ohtaekwangia reichenbachii sp. nov. from diverse environment.</title>
        <authorList>
            <person name="Octaviana S."/>
        </authorList>
    </citation>
    <scope>NUCLEOTIDE SEQUENCE [LARGE SCALE GENOMIC DNA]</scope>
    <source>
        <strain evidence="4 5">PWU37</strain>
    </source>
</reference>
<comment type="similarity">
    <text evidence="1">Belongs to the AB hydrolase superfamily. AB hydrolase 4 family.</text>
</comment>
<dbReference type="Proteomes" id="UP001319180">
    <property type="component" value="Unassembled WGS sequence"/>
</dbReference>
<evidence type="ECO:0000313" key="4">
    <source>
        <dbReference type="EMBL" id="MBT1685862.1"/>
    </source>
</evidence>
<feature type="active site" description="Charge relay system" evidence="2">
    <location>
        <position position="297"/>
    </location>
</feature>
<dbReference type="PIRSF" id="PIRSF005211">
    <property type="entry name" value="Ab_hydro_YheT"/>
    <property type="match status" value="1"/>
</dbReference>
<dbReference type="GO" id="GO:0034338">
    <property type="term" value="F:short-chain carboxylesterase activity"/>
    <property type="evidence" value="ECO:0007669"/>
    <property type="project" value="TreeGrafter"/>
</dbReference>